<evidence type="ECO:0000259" key="5">
    <source>
        <dbReference type="Pfam" id="PF00296"/>
    </source>
</evidence>
<dbReference type="PANTHER" id="PTHR42847:SF4">
    <property type="entry name" value="ALKANESULFONATE MONOOXYGENASE-RELATED"/>
    <property type="match status" value="1"/>
</dbReference>
<evidence type="ECO:0000256" key="4">
    <source>
        <dbReference type="ARBA" id="ARBA00023033"/>
    </source>
</evidence>
<accession>A0A1H4T487</accession>
<organism evidence="6 7">
    <name type="scientific">Rhodococcus jostii</name>
    <dbReference type="NCBI Taxonomy" id="132919"/>
    <lineage>
        <taxon>Bacteria</taxon>
        <taxon>Bacillati</taxon>
        <taxon>Actinomycetota</taxon>
        <taxon>Actinomycetes</taxon>
        <taxon>Mycobacteriales</taxon>
        <taxon>Nocardiaceae</taxon>
        <taxon>Rhodococcus</taxon>
    </lineage>
</organism>
<dbReference type="InterPro" id="IPR036661">
    <property type="entry name" value="Luciferase-like_sf"/>
</dbReference>
<evidence type="ECO:0000256" key="1">
    <source>
        <dbReference type="ARBA" id="ARBA00022630"/>
    </source>
</evidence>
<dbReference type="NCBIfam" id="TIGR03621">
    <property type="entry name" value="F420_MSMEG_2516"/>
    <property type="match status" value="1"/>
</dbReference>
<keyword evidence="4" id="KW-0503">Monooxygenase</keyword>
<dbReference type="InterPro" id="IPR011251">
    <property type="entry name" value="Luciferase-like_dom"/>
</dbReference>
<dbReference type="GO" id="GO:0046306">
    <property type="term" value="P:alkanesulfonate catabolic process"/>
    <property type="evidence" value="ECO:0007669"/>
    <property type="project" value="TreeGrafter"/>
</dbReference>
<reference evidence="7" key="1">
    <citation type="submission" date="2016-10" db="EMBL/GenBank/DDBJ databases">
        <authorList>
            <person name="Varghese N."/>
        </authorList>
    </citation>
    <scope>NUCLEOTIDE SEQUENCE [LARGE SCALE GENOMIC DNA]</scope>
    <source>
        <strain evidence="7">DSM 44719</strain>
    </source>
</reference>
<dbReference type="EMBL" id="FNTL01000004">
    <property type="protein sequence ID" value="SEC51273.1"/>
    <property type="molecule type" value="Genomic_DNA"/>
</dbReference>
<evidence type="ECO:0000313" key="7">
    <source>
        <dbReference type="Proteomes" id="UP000183407"/>
    </source>
</evidence>
<proteinExistence type="predicted"/>
<keyword evidence="1" id="KW-0285">Flavoprotein</keyword>
<dbReference type="PANTHER" id="PTHR42847">
    <property type="entry name" value="ALKANESULFONATE MONOOXYGENASE"/>
    <property type="match status" value="1"/>
</dbReference>
<keyword evidence="2" id="KW-0288">FMN</keyword>
<dbReference type="SUPFAM" id="SSF51679">
    <property type="entry name" value="Bacterial luciferase-like"/>
    <property type="match status" value="1"/>
</dbReference>
<keyword evidence="3" id="KW-0560">Oxidoreductase</keyword>
<evidence type="ECO:0000256" key="3">
    <source>
        <dbReference type="ARBA" id="ARBA00023002"/>
    </source>
</evidence>
<dbReference type="GO" id="GO:0008726">
    <property type="term" value="F:alkanesulfonate monooxygenase activity"/>
    <property type="evidence" value="ECO:0007669"/>
    <property type="project" value="TreeGrafter"/>
</dbReference>
<feature type="domain" description="Luciferase-like" evidence="5">
    <location>
        <begin position="25"/>
        <end position="298"/>
    </location>
</feature>
<dbReference type="InterPro" id="IPR019923">
    <property type="entry name" value="Lucif-like_OxRdtase_MSMEG_2516"/>
</dbReference>
<evidence type="ECO:0000313" key="6">
    <source>
        <dbReference type="EMBL" id="SEC51273.1"/>
    </source>
</evidence>
<dbReference type="Proteomes" id="UP000183407">
    <property type="component" value="Unassembled WGS sequence"/>
</dbReference>
<name>A0A1H4T487_RHOJO</name>
<evidence type="ECO:0000256" key="2">
    <source>
        <dbReference type="ARBA" id="ARBA00022643"/>
    </source>
</evidence>
<gene>
    <name evidence="6" type="ORF">SAMN04490220_1834</name>
</gene>
<protein>
    <submittedName>
        <fullName evidence="6">Probable F420-dependent oxidoreductase, MSMEG_2516 family</fullName>
    </submittedName>
</protein>
<dbReference type="InterPro" id="IPR050172">
    <property type="entry name" value="SsuD_RutA_monooxygenase"/>
</dbReference>
<dbReference type="Gene3D" id="3.20.20.30">
    <property type="entry name" value="Luciferase-like domain"/>
    <property type="match status" value="1"/>
</dbReference>
<dbReference type="Pfam" id="PF00296">
    <property type="entry name" value="Bac_luciferase"/>
    <property type="match status" value="1"/>
</dbReference>
<dbReference type="AlphaFoldDB" id="A0A1H4T487"/>
<sequence length="324" mass="35675">MFPGSVWAVTGFRFSYNIFGIHSREDFVETCRRAERYGYDTVFAADHLGVASPFPALVAAASATESLRVGTLVLNAAFWNPTLLAREVATTDVLTDGRLELGLGAGHMQWEFDRARIDWEPFGARAGRLRATIEQLQREFAADGYPQQAPLRDEFGMPVLRPVQRRGFGGHGPPLIVGGTGDRILRVAAEHADIISVAGAFQIKGQSPGTMRIATATEADERVRFVRACAGDRADRIEWHALIQAVVKTDDRQGAAAALAQRFGNLMSPDEILATPFVLVGTVDQMAAQLLRTRERYGFTYYTVHGPYMDAFAPVVERIRTMNT</sequence>